<sequence length="99" mass="11140">MTQCYSLLAFAFLAISQLLLCSQPSHAYSVSSRIALVRRDGDFDSLLSELKGRSKGSRMRFGKRALSPFPNYQESGLSSWGAEPSSINYYRPHGFVWLQ</sequence>
<name>A0A915ETW4_9BILA</name>
<dbReference type="AlphaFoldDB" id="A0A915ETW4"/>
<dbReference type="Proteomes" id="UP000887574">
    <property type="component" value="Unplaced"/>
</dbReference>
<evidence type="ECO:0000313" key="2">
    <source>
        <dbReference type="Proteomes" id="UP000887574"/>
    </source>
</evidence>
<feature type="signal peptide" evidence="1">
    <location>
        <begin position="1"/>
        <end position="27"/>
    </location>
</feature>
<proteinExistence type="predicted"/>
<feature type="chain" id="PRO_5038055838" evidence="1">
    <location>
        <begin position="28"/>
        <end position="99"/>
    </location>
</feature>
<dbReference type="WBParaSite" id="jg8926">
    <property type="protein sequence ID" value="jg8926"/>
    <property type="gene ID" value="jg8926"/>
</dbReference>
<accession>A0A915ETW4</accession>
<keyword evidence="1" id="KW-0732">Signal</keyword>
<reference evidence="3" key="1">
    <citation type="submission" date="2022-11" db="UniProtKB">
        <authorList>
            <consortium name="WormBaseParasite"/>
        </authorList>
    </citation>
    <scope>IDENTIFICATION</scope>
</reference>
<keyword evidence="2" id="KW-1185">Reference proteome</keyword>
<organism evidence="2 3">
    <name type="scientific">Ditylenchus dipsaci</name>
    <dbReference type="NCBI Taxonomy" id="166011"/>
    <lineage>
        <taxon>Eukaryota</taxon>
        <taxon>Metazoa</taxon>
        <taxon>Ecdysozoa</taxon>
        <taxon>Nematoda</taxon>
        <taxon>Chromadorea</taxon>
        <taxon>Rhabditida</taxon>
        <taxon>Tylenchina</taxon>
        <taxon>Tylenchomorpha</taxon>
        <taxon>Sphaerularioidea</taxon>
        <taxon>Anguinidae</taxon>
        <taxon>Anguininae</taxon>
        <taxon>Ditylenchus</taxon>
    </lineage>
</organism>
<evidence type="ECO:0000313" key="3">
    <source>
        <dbReference type="WBParaSite" id="jg8926"/>
    </source>
</evidence>
<protein>
    <submittedName>
        <fullName evidence="3">Uncharacterized protein</fullName>
    </submittedName>
</protein>
<evidence type="ECO:0000256" key="1">
    <source>
        <dbReference type="SAM" id="SignalP"/>
    </source>
</evidence>